<accession>A0A916R9L7</accession>
<feature type="region of interest" description="Disordered" evidence="1">
    <location>
        <begin position="1"/>
        <end position="23"/>
    </location>
</feature>
<keyword evidence="3" id="KW-1185">Reference proteome</keyword>
<name>A0A916R9L7_9HYPH</name>
<evidence type="ECO:0000256" key="1">
    <source>
        <dbReference type="SAM" id="MobiDB-lite"/>
    </source>
</evidence>
<sequence>MARGETAARSRSGNGNNQDPAKELDAEIAALREDVAAITATLADLAKHRGQEAKAEIKKVRNSAIAKGEEAVDMVSENVQAAENEFKTMIRDKPIQSVLIAAGAGYILSKILRV</sequence>
<evidence type="ECO:0008006" key="4">
    <source>
        <dbReference type="Google" id="ProtNLM"/>
    </source>
</evidence>
<gene>
    <name evidence="2" type="ORF">GCM10011499_15200</name>
</gene>
<dbReference type="RefSeq" id="WP_127073978.1">
    <property type="nucleotide sequence ID" value="NZ_BMKB01000002.1"/>
</dbReference>
<reference evidence="2 3" key="1">
    <citation type="journal article" date="2014" name="Int. J. Syst. Evol. Microbiol.">
        <title>Complete genome sequence of Corynebacterium casei LMG S-19264T (=DSM 44701T), isolated from a smear-ripened cheese.</title>
        <authorList>
            <consortium name="US DOE Joint Genome Institute (JGI-PGF)"/>
            <person name="Walter F."/>
            <person name="Albersmeier A."/>
            <person name="Kalinowski J."/>
            <person name="Ruckert C."/>
        </authorList>
    </citation>
    <scope>NUCLEOTIDE SEQUENCE [LARGE SCALE GENOMIC DNA]</scope>
    <source>
        <strain evidence="2 3">CGMCC 1.15896</strain>
    </source>
</reference>
<comment type="caution">
    <text evidence="2">The sequence shown here is derived from an EMBL/GenBank/DDBJ whole genome shotgun (WGS) entry which is preliminary data.</text>
</comment>
<proteinExistence type="predicted"/>
<dbReference type="Proteomes" id="UP000596977">
    <property type="component" value="Unassembled WGS sequence"/>
</dbReference>
<organism evidence="2 3">
    <name type="scientific">Pelagibacterium lentulum</name>
    <dbReference type="NCBI Taxonomy" id="2029865"/>
    <lineage>
        <taxon>Bacteria</taxon>
        <taxon>Pseudomonadati</taxon>
        <taxon>Pseudomonadota</taxon>
        <taxon>Alphaproteobacteria</taxon>
        <taxon>Hyphomicrobiales</taxon>
        <taxon>Devosiaceae</taxon>
        <taxon>Pelagibacterium</taxon>
    </lineage>
</organism>
<protein>
    <recommendedName>
        <fullName evidence="4">DUF883 domain-containing protein</fullName>
    </recommendedName>
</protein>
<evidence type="ECO:0000313" key="2">
    <source>
        <dbReference type="EMBL" id="GGA46404.1"/>
    </source>
</evidence>
<feature type="compositionally biased region" description="Polar residues" evidence="1">
    <location>
        <begin position="9"/>
        <end position="19"/>
    </location>
</feature>
<dbReference type="OrthoDB" id="7908121at2"/>
<dbReference type="AlphaFoldDB" id="A0A916R9L7"/>
<dbReference type="EMBL" id="BMKB01000002">
    <property type="protein sequence ID" value="GGA46404.1"/>
    <property type="molecule type" value="Genomic_DNA"/>
</dbReference>
<evidence type="ECO:0000313" key="3">
    <source>
        <dbReference type="Proteomes" id="UP000596977"/>
    </source>
</evidence>